<dbReference type="GO" id="GO:0005886">
    <property type="term" value="C:plasma membrane"/>
    <property type="evidence" value="ECO:0007669"/>
    <property type="project" value="TreeGrafter"/>
</dbReference>
<reference evidence="2 5" key="2">
    <citation type="submission" date="2019-07" db="EMBL/GenBank/DDBJ databases">
        <title>Draft genome Sequence of Chlorobium phaeovibrioides sp. strain PhvTcv-s14, from the Phylum Chlorobi.</title>
        <authorList>
            <person name="Babenko V."/>
            <person name="Boldyreva D."/>
            <person name="Kanygina A."/>
            <person name="Selezneva O."/>
            <person name="Akopiyan T."/>
            <person name="Lunina O."/>
        </authorList>
    </citation>
    <scope>NUCLEOTIDE SEQUENCE [LARGE SCALE GENOMIC DNA]</scope>
    <source>
        <strain evidence="2 5">GrTcv12</strain>
    </source>
</reference>
<dbReference type="RefSeq" id="WP_126383321.1">
    <property type="nucleotide sequence ID" value="NZ_CP041698.1"/>
</dbReference>
<dbReference type="GO" id="GO:0043164">
    <property type="term" value="P:Gram-negative-bacterium-type cell wall biogenesis"/>
    <property type="evidence" value="ECO:0007669"/>
    <property type="project" value="TreeGrafter"/>
</dbReference>
<evidence type="ECO:0000313" key="3">
    <source>
        <dbReference type="EMBL" id="RTY39955.1"/>
    </source>
</evidence>
<dbReference type="EMBL" id="VMRG01000001">
    <property type="protein sequence ID" value="KAA6232611.1"/>
    <property type="molecule type" value="Genomic_DNA"/>
</dbReference>
<evidence type="ECO:0000313" key="5">
    <source>
        <dbReference type="Proteomes" id="UP000327458"/>
    </source>
</evidence>
<reference evidence="3 4" key="1">
    <citation type="submission" date="2018-12" db="EMBL/GenBank/DDBJ databases">
        <authorList>
            <person name="Lunina O.N."/>
            <person name="Grouzdev D.S."/>
            <person name="Gorlenko V.M."/>
            <person name="Savvichev A.S."/>
        </authorList>
    </citation>
    <scope>NUCLEOTIDE SEQUENCE [LARGE SCALE GENOMIC DNA]</scope>
    <source>
        <strain evidence="3 4">BrKhr-17</strain>
    </source>
</reference>
<protein>
    <submittedName>
        <fullName evidence="3">YdcF family protein</fullName>
    </submittedName>
</protein>
<gene>
    <name evidence="3" type="ORF">EKD02_00730</name>
    <name evidence="2" type="ORF">FP507_05615</name>
</gene>
<accession>A0A3S0MRR3</accession>
<dbReference type="PANTHER" id="PTHR30336">
    <property type="entry name" value="INNER MEMBRANE PROTEIN, PROBABLE PERMEASE"/>
    <property type="match status" value="1"/>
</dbReference>
<dbReference type="EMBL" id="RXYK01000001">
    <property type="protein sequence ID" value="RTY39955.1"/>
    <property type="molecule type" value="Genomic_DNA"/>
</dbReference>
<dbReference type="InterPro" id="IPR014729">
    <property type="entry name" value="Rossmann-like_a/b/a_fold"/>
</dbReference>
<dbReference type="Pfam" id="PF02698">
    <property type="entry name" value="DUF218"/>
    <property type="match status" value="1"/>
</dbReference>
<dbReference type="Proteomes" id="UP000279908">
    <property type="component" value="Unassembled WGS sequence"/>
</dbReference>
<dbReference type="AlphaFoldDB" id="A0A3S0MRR3"/>
<evidence type="ECO:0000313" key="4">
    <source>
        <dbReference type="Proteomes" id="UP000279908"/>
    </source>
</evidence>
<comment type="caution">
    <text evidence="3">The sequence shown here is derived from an EMBL/GenBank/DDBJ whole genome shotgun (WGS) entry which is preliminary data.</text>
</comment>
<sequence length="196" mass="22131">MKGLAATVSRFLLVLSAIGALGFLGLGYIVSFHAAPPVQSDVIIVLGGDSGRRVKHGAALYKEGYGARVVLTGIDRRFYRKGHLNWRERRMKALGVPLNAVLVDTRSETTWDEAVNSSALMKQRGWRTALVVSDPPHMLRLQKTWEAAFEGTDQTFVLTATKPGWWDPVLWWRNPISYRFVISEVKKNLFYAVMYY</sequence>
<dbReference type="PANTHER" id="PTHR30336:SF4">
    <property type="entry name" value="ENVELOPE BIOGENESIS FACTOR ELYC"/>
    <property type="match status" value="1"/>
</dbReference>
<organism evidence="3 4">
    <name type="scientific">Chlorobium phaeovibrioides</name>
    <dbReference type="NCBI Taxonomy" id="1094"/>
    <lineage>
        <taxon>Bacteria</taxon>
        <taxon>Pseudomonadati</taxon>
        <taxon>Chlorobiota</taxon>
        <taxon>Chlorobiia</taxon>
        <taxon>Chlorobiales</taxon>
        <taxon>Chlorobiaceae</taxon>
        <taxon>Chlorobium/Pelodictyon group</taxon>
        <taxon>Chlorobium</taxon>
    </lineage>
</organism>
<dbReference type="Gene3D" id="3.40.50.620">
    <property type="entry name" value="HUPs"/>
    <property type="match status" value="1"/>
</dbReference>
<proteinExistence type="predicted"/>
<dbReference type="GO" id="GO:0000270">
    <property type="term" value="P:peptidoglycan metabolic process"/>
    <property type="evidence" value="ECO:0007669"/>
    <property type="project" value="TreeGrafter"/>
</dbReference>
<dbReference type="InterPro" id="IPR051599">
    <property type="entry name" value="Cell_Envelope_Assoc"/>
</dbReference>
<dbReference type="InterPro" id="IPR003848">
    <property type="entry name" value="DUF218"/>
</dbReference>
<evidence type="ECO:0000259" key="1">
    <source>
        <dbReference type="Pfam" id="PF02698"/>
    </source>
</evidence>
<feature type="domain" description="DUF218" evidence="1">
    <location>
        <begin position="41"/>
        <end position="151"/>
    </location>
</feature>
<name>A0A3S0MRR3_CHLPH</name>
<dbReference type="CDD" id="cd06259">
    <property type="entry name" value="YdcF-like"/>
    <property type="match status" value="1"/>
</dbReference>
<evidence type="ECO:0000313" key="2">
    <source>
        <dbReference type="EMBL" id="KAA6232611.1"/>
    </source>
</evidence>
<dbReference type="Proteomes" id="UP000327458">
    <property type="component" value="Unassembled WGS sequence"/>
</dbReference>